<evidence type="ECO:0000256" key="4">
    <source>
        <dbReference type="ARBA" id="ARBA00023134"/>
    </source>
</evidence>
<dbReference type="PROSITE" id="PS51716">
    <property type="entry name" value="G_IRG"/>
    <property type="match status" value="1"/>
</dbReference>
<dbReference type="PANTHER" id="PTHR32341:SF10">
    <property type="entry name" value="INTERFERON-INDUCIBLE GTPASE 5"/>
    <property type="match status" value="1"/>
</dbReference>
<comment type="similarity">
    <text evidence="1">Belongs to the TRAFAC class dynamin-like GTPase superfamily. IRG family.</text>
</comment>
<dbReference type="GO" id="GO:0016020">
    <property type="term" value="C:membrane"/>
    <property type="evidence" value="ECO:0007669"/>
    <property type="project" value="InterPro"/>
</dbReference>
<keyword evidence="4" id="KW-0342">GTP-binding</keyword>
<dbReference type="InterPro" id="IPR007743">
    <property type="entry name" value="Immunity-related_GTPase-like"/>
</dbReference>
<keyword evidence="3" id="KW-0378">Hydrolase</keyword>
<evidence type="ECO:0000256" key="3">
    <source>
        <dbReference type="ARBA" id="ARBA00022801"/>
    </source>
</evidence>
<feature type="non-terminal residue" evidence="7">
    <location>
        <position position="1"/>
    </location>
</feature>
<dbReference type="Gene3D" id="3.40.50.300">
    <property type="entry name" value="P-loop containing nucleotide triphosphate hydrolases"/>
    <property type="match status" value="2"/>
</dbReference>
<keyword evidence="2" id="KW-0547">Nucleotide-binding</keyword>
<dbReference type="GO" id="GO:0003924">
    <property type="term" value="F:GTPase activity"/>
    <property type="evidence" value="ECO:0007669"/>
    <property type="project" value="TreeGrafter"/>
</dbReference>
<dbReference type="AlphaFoldDB" id="A0A8B6BY65"/>
<gene>
    <name evidence="7" type="ORF">MGAL_10B063963</name>
</gene>
<comment type="caution">
    <text evidence="7">The sequence shown here is derived from an EMBL/GenBank/DDBJ whole genome shotgun (WGS) entry which is preliminary data.</text>
</comment>
<evidence type="ECO:0000256" key="1">
    <source>
        <dbReference type="ARBA" id="ARBA00005429"/>
    </source>
</evidence>
<dbReference type="PANTHER" id="PTHR32341">
    <property type="entry name" value="INTERFERON-INDUCIBLE GTPASE"/>
    <property type="match status" value="1"/>
</dbReference>
<dbReference type="Pfam" id="PF05049">
    <property type="entry name" value="IIGP"/>
    <property type="match status" value="1"/>
</dbReference>
<evidence type="ECO:0000256" key="2">
    <source>
        <dbReference type="ARBA" id="ARBA00022741"/>
    </source>
</evidence>
<dbReference type="InterPro" id="IPR030385">
    <property type="entry name" value="G_IRG_dom"/>
</dbReference>
<name>A0A8B6BY65_MYTGA</name>
<dbReference type="GO" id="GO:0005525">
    <property type="term" value="F:GTP binding"/>
    <property type="evidence" value="ECO:0007669"/>
    <property type="project" value="UniProtKB-KW"/>
</dbReference>
<sequence>LQQIADEKGPAEVKNYLKENLKKWKKEEIYFAVTGRSATGKSTFINKIRDVKPREPGFAKAGSGNTTKEPTPYPNPKNERIVYYDLPGVGTLEFEKALFPEKMKLEIKLSELKKSYCLVRSKIDEDLANAEHDGRDERDVIPEIRKQIQDDLSRQESLKNCDEVFLISSRRKDVGEWQELLAHIEKSLPPIKFETFMYSLPTLTEKIIDVKYKTLKTRIKIATGSAAVIAAIPVPGVDVAVNMGILVEEIYHYNWVFGLGKERLAALKGFDRSTLNCNEFHVPAGDIVQLIVTQLGKLMLILEVESVADILSPIIGSIISAGTSAVITYRYLSQILEKFRDDARTVYRYVIKEQGV</sequence>
<accession>A0A8B6BY65</accession>
<reference evidence="7" key="1">
    <citation type="submission" date="2018-11" db="EMBL/GenBank/DDBJ databases">
        <authorList>
            <person name="Alioto T."/>
            <person name="Alioto T."/>
        </authorList>
    </citation>
    <scope>NUCLEOTIDE SEQUENCE</scope>
</reference>
<evidence type="ECO:0000256" key="5">
    <source>
        <dbReference type="SAM" id="MobiDB-lite"/>
    </source>
</evidence>
<organism evidence="7 8">
    <name type="scientific">Mytilus galloprovincialis</name>
    <name type="common">Mediterranean mussel</name>
    <dbReference type="NCBI Taxonomy" id="29158"/>
    <lineage>
        <taxon>Eukaryota</taxon>
        <taxon>Metazoa</taxon>
        <taxon>Spiralia</taxon>
        <taxon>Lophotrochozoa</taxon>
        <taxon>Mollusca</taxon>
        <taxon>Bivalvia</taxon>
        <taxon>Autobranchia</taxon>
        <taxon>Pteriomorphia</taxon>
        <taxon>Mytilida</taxon>
        <taxon>Mytiloidea</taxon>
        <taxon>Mytilidae</taxon>
        <taxon>Mytilinae</taxon>
        <taxon>Mytilus</taxon>
    </lineage>
</organism>
<dbReference type="OrthoDB" id="391988at2759"/>
<feature type="domain" description="IRG-type G" evidence="6">
    <location>
        <begin position="27"/>
        <end position="187"/>
    </location>
</feature>
<evidence type="ECO:0000259" key="6">
    <source>
        <dbReference type="PROSITE" id="PS51716"/>
    </source>
</evidence>
<dbReference type="SUPFAM" id="SSF52540">
    <property type="entry name" value="P-loop containing nucleoside triphosphate hydrolases"/>
    <property type="match status" value="1"/>
</dbReference>
<proteinExistence type="inferred from homology"/>
<dbReference type="EMBL" id="UYJE01000838">
    <property type="protein sequence ID" value="VDH96889.1"/>
    <property type="molecule type" value="Genomic_DNA"/>
</dbReference>
<evidence type="ECO:0000313" key="8">
    <source>
        <dbReference type="Proteomes" id="UP000596742"/>
    </source>
</evidence>
<dbReference type="InterPro" id="IPR027417">
    <property type="entry name" value="P-loop_NTPase"/>
</dbReference>
<dbReference type="Proteomes" id="UP000596742">
    <property type="component" value="Unassembled WGS sequence"/>
</dbReference>
<feature type="region of interest" description="Disordered" evidence="5">
    <location>
        <begin position="55"/>
        <end position="76"/>
    </location>
</feature>
<dbReference type="InterPro" id="IPR051515">
    <property type="entry name" value="IRG"/>
</dbReference>
<evidence type="ECO:0000313" key="7">
    <source>
        <dbReference type="EMBL" id="VDH96889.1"/>
    </source>
</evidence>
<protein>
    <recommendedName>
        <fullName evidence="6">IRG-type G domain-containing protein</fullName>
    </recommendedName>
</protein>
<keyword evidence="8" id="KW-1185">Reference proteome</keyword>